<organism evidence="6 8">
    <name type="scientific">Dreissena polymorpha</name>
    <name type="common">Zebra mussel</name>
    <name type="synonym">Mytilus polymorpha</name>
    <dbReference type="NCBI Taxonomy" id="45954"/>
    <lineage>
        <taxon>Eukaryota</taxon>
        <taxon>Metazoa</taxon>
        <taxon>Spiralia</taxon>
        <taxon>Lophotrochozoa</taxon>
        <taxon>Mollusca</taxon>
        <taxon>Bivalvia</taxon>
        <taxon>Autobranchia</taxon>
        <taxon>Heteroconchia</taxon>
        <taxon>Euheterodonta</taxon>
        <taxon>Imparidentia</taxon>
        <taxon>Neoheterodontei</taxon>
        <taxon>Myida</taxon>
        <taxon>Dreissenoidea</taxon>
        <taxon>Dreissenidae</taxon>
        <taxon>Dreissena</taxon>
    </lineage>
</organism>
<dbReference type="GO" id="GO:0005507">
    <property type="term" value="F:copper ion binding"/>
    <property type="evidence" value="ECO:0007669"/>
    <property type="project" value="InterPro"/>
</dbReference>
<comment type="similarity">
    <text evidence="1">Belongs to the multicopper oxidase family.</text>
</comment>
<dbReference type="CDD" id="cd13858">
    <property type="entry name" value="CuRO_1_tcLCC2_insect_like"/>
    <property type="match status" value="1"/>
</dbReference>
<dbReference type="PANTHER" id="PTHR11709:SF394">
    <property type="entry name" value="FI03373P-RELATED"/>
    <property type="match status" value="1"/>
</dbReference>
<evidence type="ECO:0000259" key="5">
    <source>
        <dbReference type="Pfam" id="PF07732"/>
    </source>
</evidence>
<comment type="caution">
    <text evidence="6">The sequence shown here is derived from an EMBL/GenBank/DDBJ whole genome shotgun (WGS) entry which is preliminary data.</text>
</comment>
<dbReference type="SUPFAM" id="SSF49503">
    <property type="entry name" value="Cupredoxins"/>
    <property type="match status" value="1"/>
</dbReference>
<accession>A0A9D4LV37</accession>
<evidence type="ECO:0000313" key="6">
    <source>
        <dbReference type="EMBL" id="KAH3864591.1"/>
    </source>
</evidence>
<evidence type="ECO:0000256" key="1">
    <source>
        <dbReference type="ARBA" id="ARBA00010609"/>
    </source>
</evidence>
<keyword evidence="2" id="KW-0479">Metal-binding</keyword>
<dbReference type="EMBL" id="JAIWYP010000002">
    <property type="protein sequence ID" value="KAH3864591.1"/>
    <property type="molecule type" value="Genomic_DNA"/>
</dbReference>
<protein>
    <recommendedName>
        <fullName evidence="5">Plastocyanin-like domain-containing protein</fullName>
    </recommendedName>
</protein>
<evidence type="ECO:0000313" key="8">
    <source>
        <dbReference type="Proteomes" id="UP000828390"/>
    </source>
</evidence>
<evidence type="ECO:0000313" key="7">
    <source>
        <dbReference type="EMBL" id="KAH3891224.1"/>
    </source>
</evidence>
<proteinExistence type="inferred from homology"/>
<dbReference type="GO" id="GO:0016491">
    <property type="term" value="F:oxidoreductase activity"/>
    <property type="evidence" value="ECO:0007669"/>
    <property type="project" value="UniProtKB-KW"/>
</dbReference>
<dbReference type="PANTHER" id="PTHR11709">
    <property type="entry name" value="MULTI-COPPER OXIDASE"/>
    <property type="match status" value="1"/>
</dbReference>
<evidence type="ECO:0000256" key="3">
    <source>
        <dbReference type="ARBA" id="ARBA00023002"/>
    </source>
</evidence>
<sequence length="133" mass="14794">MRLGFMAKVYINSTDRKLFTYGDTTGATVDPGRVILADGSDHDRVLFTVNKTLPGPELVVFQGQEVKVRVKNSLVGTETSIHWHGLEMRGTPWMDGAAFVTQCPILPGQTFTYKFKVPRAGTFFYHAHSGMQV</sequence>
<feature type="domain" description="Plastocyanin-like" evidence="5">
    <location>
        <begin position="44"/>
        <end position="132"/>
    </location>
</feature>
<reference evidence="6" key="2">
    <citation type="submission" date="2020-11" db="EMBL/GenBank/DDBJ databases">
        <authorList>
            <person name="McCartney M.A."/>
            <person name="Auch B."/>
            <person name="Kono T."/>
            <person name="Mallez S."/>
            <person name="Becker A."/>
            <person name="Gohl D.M."/>
            <person name="Silverstein K.A.T."/>
            <person name="Koren S."/>
            <person name="Bechman K.B."/>
            <person name="Herman A."/>
            <person name="Abrahante J.E."/>
            <person name="Garbe J."/>
        </authorList>
    </citation>
    <scope>NUCLEOTIDE SEQUENCE</scope>
    <source>
        <strain evidence="6">Duluth1</strain>
        <tissue evidence="6">Whole animal</tissue>
    </source>
</reference>
<dbReference type="InterPro" id="IPR045087">
    <property type="entry name" value="Cu-oxidase_fam"/>
</dbReference>
<name>A0A9D4LV37_DREPO</name>
<dbReference type="Proteomes" id="UP000828390">
    <property type="component" value="Unassembled WGS sequence"/>
</dbReference>
<gene>
    <name evidence="7" type="ORF">DPMN_015314</name>
    <name evidence="6" type="ORF">DPMN_027610</name>
</gene>
<dbReference type="InterPro" id="IPR011707">
    <property type="entry name" value="Cu-oxidase-like_N"/>
</dbReference>
<dbReference type="AlphaFoldDB" id="A0A9D4LV37"/>
<dbReference type="InterPro" id="IPR008972">
    <property type="entry name" value="Cupredoxin"/>
</dbReference>
<dbReference type="Pfam" id="PF07732">
    <property type="entry name" value="Cu-oxidase_3"/>
    <property type="match status" value="1"/>
</dbReference>
<evidence type="ECO:0000256" key="2">
    <source>
        <dbReference type="ARBA" id="ARBA00022723"/>
    </source>
</evidence>
<evidence type="ECO:0000256" key="4">
    <source>
        <dbReference type="ARBA" id="ARBA00023008"/>
    </source>
</evidence>
<reference evidence="6" key="1">
    <citation type="journal article" date="2019" name="bioRxiv">
        <title>The Genome of the Zebra Mussel, Dreissena polymorpha: A Resource for Invasive Species Research.</title>
        <authorList>
            <person name="McCartney M.A."/>
            <person name="Auch B."/>
            <person name="Kono T."/>
            <person name="Mallez S."/>
            <person name="Zhang Y."/>
            <person name="Obille A."/>
            <person name="Becker A."/>
            <person name="Abrahante J.E."/>
            <person name="Garbe J."/>
            <person name="Badalamenti J.P."/>
            <person name="Herman A."/>
            <person name="Mangelson H."/>
            <person name="Liachko I."/>
            <person name="Sullivan S."/>
            <person name="Sone E.D."/>
            <person name="Koren S."/>
            <person name="Silverstein K.A.T."/>
            <person name="Beckman K.B."/>
            <person name="Gohl D.M."/>
        </authorList>
    </citation>
    <scope>NUCLEOTIDE SEQUENCE</scope>
    <source>
        <strain evidence="6">Duluth1</strain>
        <tissue evidence="6">Whole animal</tissue>
    </source>
</reference>
<keyword evidence="3" id="KW-0560">Oxidoreductase</keyword>
<keyword evidence="8" id="KW-1185">Reference proteome</keyword>
<dbReference type="Gene3D" id="2.60.40.420">
    <property type="entry name" value="Cupredoxins - blue copper proteins"/>
    <property type="match status" value="1"/>
</dbReference>
<keyword evidence="4" id="KW-0186">Copper</keyword>
<dbReference type="EMBL" id="JAIWYP010000001">
    <property type="protein sequence ID" value="KAH3891224.1"/>
    <property type="molecule type" value="Genomic_DNA"/>
</dbReference>